<dbReference type="AlphaFoldDB" id="A0A0F5JCB5"/>
<comment type="similarity">
    <text evidence="1 7">Belongs to the peptidase S46 family.</text>
</comment>
<keyword evidence="2 7" id="KW-0031">Aminopeptidase</keyword>
<evidence type="ECO:0000256" key="6">
    <source>
        <dbReference type="ARBA" id="ARBA00022825"/>
    </source>
</evidence>
<dbReference type="Proteomes" id="UP000033035">
    <property type="component" value="Unassembled WGS sequence"/>
</dbReference>
<dbReference type="Gene3D" id="2.40.10.10">
    <property type="entry name" value="Trypsin-like serine proteases"/>
    <property type="match status" value="1"/>
</dbReference>
<dbReference type="Pfam" id="PF10459">
    <property type="entry name" value="Peptidase_S46"/>
    <property type="match status" value="1"/>
</dbReference>
<keyword evidence="6 7" id="KW-0720">Serine protease</keyword>
<evidence type="ECO:0000256" key="7">
    <source>
        <dbReference type="RuleBase" id="RU366067"/>
    </source>
</evidence>
<dbReference type="EC" id="3.4.14.-" evidence="7"/>
<keyword evidence="4 7" id="KW-0732">Signal</keyword>
<dbReference type="PANTHER" id="PTHR38469:SF1">
    <property type="entry name" value="PERIPLASMIC PEPTIDASE SUBFAMILY S1B"/>
    <property type="match status" value="1"/>
</dbReference>
<dbReference type="GO" id="GO:0043171">
    <property type="term" value="P:peptide catabolic process"/>
    <property type="evidence" value="ECO:0007669"/>
    <property type="project" value="UniProtKB-UniRule"/>
</dbReference>
<name>A0A0F5JCB5_9BACT</name>
<evidence type="ECO:0000313" key="8">
    <source>
        <dbReference type="EMBL" id="KKB55378.1"/>
    </source>
</evidence>
<dbReference type="InterPro" id="IPR043504">
    <property type="entry name" value="Peptidase_S1_PA_chymotrypsin"/>
</dbReference>
<proteinExistence type="inferred from homology"/>
<comment type="caution">
    <text evidence="8">The sequence shown here is derived from an EMBL/GenBank/DDBJ whole genome shotgun (WGS) entry which is preliminary data.</text>
</comment>
<evidence type="ECO:0000256" key="5">
    <source>
        <dbReference type="ARBA" id="ARBA00022801"/>
    </source>
</evidence>
<dbReference type="GO" id="GO:0006508">
    <property type="term" value="P:proteolysis"/>
    <property type="evidence" value="ECO:0007669"/>
    <property type="project" value="UniProtKB-KW"/>
</dbReference>
<comment type="function">
    <text evidence="7">Catalyzes the removal of dipeptides from the N-terminus of oligopeptides.</text>
</comment>
<dbReference type="GO" id="GO:0008239">
    <property type="term" value="F:dipeptidyl-peptidase activity"/>
    <property type="evidence" value="ECO:0007669"/>
    <property type="project" value="UniProtKB-UniRule"/>
</dbReference>
<gene>
    <name evidence="8" type="ORF">HMPREF1536_02847</name>
</gene>
<dbReference type="HOGENOM" id="CLU_013776_0_0_10"/>
<dbReference type="EMBL" id="AQHW01000015">
    <property type="protein sequence ID" value="KKB55378.1"/>
    <property type="molecule type" value="Genomic_DNA"/>
</dbReference>
<organism evidence="8 9">
    <name type="scientific">Parabacteroides gordonii MS-1 = DSM 23371</name>
    <dbReference type="NCBI Taxonomy" id="1203610"/>
    <lineage>
        <taxon>Bacteria</taxon>
        <taxon>Pseudomonadati</taxon>
        <taxon>Bacteroidota</taxon>
        <taxon>Bacteroidia</taxon>
        <taxon>Bacteroidales</taxon>
        <taxon>Tannerellaceae</taxon>
        <taxon>Parabacteroides</taxon>
    </lineage>
</organism>
<feature type="chain" id="PRO_5023078909" description="Dipeptidyl-peptidase" evidence="7">
    <location>
        <begin position="20"/>
        <end position="719"/>
    </location>
</feature>
<dbReference type="InterPro" id="IPR019500">
    <property type="entry name" value="Pep_S46"/>
</dbReference>
<sequence>MKRILLSLLAGALSLPAVADEGMWLLPLLKQQKFPEMQALGLKLQDYDIYSPDSASLKDAVVIFGGGCTGEIVSPDGLLLTNHHCGYGQIQQHSTLEHDYLTDGFWATTRDQELPNPGLTVTFIDKIEDVTDYVKKELEKDTDPNSMNFLSPKYLNGLAKAKVGEQFLQDNPGTEVEIKAFYGGNVYYMFTKKIYSDIRLVGAPPSSIGKFGADTDNWMWPRHTGDFSVFRVYADANGNPAEYSETNVPLRPKRWFKISIKGVEEDDYAMMMGFPGRTNKYYTSWEVAERRDIDNAVRINIRNLRQEVMLDEMLKDPSVRIQYASKYAGSTNAYKNAIGSNWAIKKRNFEKVKKEEQDRLIAWSEDHDESDYPEALLTLEQIVSDRKDLRFRSWMLDEAILRGIEFTKVPSEIQPVCDALKGKDRNEQQKQVRMLDMAYHRFADKDYAPEVDKKIAKVMLKEYRRLVPAKSQPAYFALIDKKFKGDVDRFVDYLFDKSIYGSEENFDKFKTHPSVKALEQDPMILFAKSVQEEKANLNAALADFDASYAIAHRRYVAGLLAMYQDKANFPDANFSLRLTYGQVKGYSPRDADYYSCQTTLDGVMEKEDSTNWEFVVPTRLKELYEAKDFGRYQMPDGRMPVAFSATTHTTGGNSGSPVLNANGELIGINFDRNWEGVGGDIQYLPDYQRSIIVDIRYVLFIMDKYAGASYLLKEMELVE</sequence>
<dbReference type="GO" id="GO:0070009">
    <property type="term" value="F:serine-type aminopeptidase activity"/>
    <property type="evidence" value="ECO:0007669"/>
    <property type="project" value="UniProtKB-UniRule"/>
</dbReference>
<dbReference type="STRING" id="1203610.HMPREF1536_02847"/>
<dbReference type="InterPro" id="IPR009003">
    <property type="entry name" value="Peptidase_S1_PA"/>
</dbReference>
<dbReference type="PATRIC" id="fig|1203610.3.peg.2910"/>
<evidence type="ECO:0000313" key="9">
    <source>
        <dbReference type="Proteomes" id="UP000033035"/>
    </source>
</evidence>
<keyword evidence="9" id="KW-1185">Reference proteome</keyword>
<dbReference type="RefSeq" id="WP_028729610.1">
    <property type="nucleotide sequence ID" value="NZ_KE386764.1"/>
</dbReference>
<evidence type="ECO:0000256" key="4">
    <source>
        <dbReference type="ARBA" id="ARBA00022729"/>
    </source>
</evidence>
<keyword evidence="5 7" id="KW-0378">Hydrolase</keyword>
<feature type="signal peptide" evidence="7">
    <location>
        <begin position="1"/>
        <end position="19"/>
    </location>
</feature>
<dbReference type="SUPFAM" id="SSF50494">
    <property type="entry name" value="Trypsin-like serine proteases"/>
    <property type="match status" value="1"/>
</dbReference>
<protein>
    <recommendedName>
        <fullName evidence="7">Dipeptidyl-peptidase</fullName>
        <ecNumber evidence="7">3.4.14.-</ecNumber>
    </recommendedName>
</protein>
<reference evidence="8 9" key="1">
    <citation type="submission" date="2013-04" db="EMBL/GenBank/DDBJ databases">
        <title>The Genome Sequence of Parabacteroides gordonii DSM 23371.</title>
        <authorList>
            <consortium name="The Broad Institute Genomics Platform"/>
            <person name="Earl A."/>
            <person name="Ward D."/>
            <person name="Feldgarden M."/>
            <person name="Gevers D."/>
            <person name="Martens E."/>
            <person name="Sakamoto M."/>
            <person name="Benno Y."/>
            <person name="Suzuki N."/>
            <person name="Matsunaga N."/>
            <person name="Koshihara K."/>
            <person name="Seki M."/>
            <person name="Komiya H."/>
            <person name="Walker B."/>
            <person name="Young S."/>
            <person name="Zeng Q."/>
            <person name="Gargeya S."/>
            <person name="Fitzgerald M."/>
            <person name="Haas B."/>
            <person name="Abouelleil A."/>
            <person name="Allen A.W."/>
            <person name="Alvarado L."/>
            <person name="Arachchi H.M."/>
            <person name="Berlin A.M."/>
            <person name="Chapman S.B."/>
            <person name="Gainer-Dewar J."/>
            <person name="Goldberg J."/>
            <person name="Griggs A."/>
            <person name="Gujja S."/>
            <person name="Hansen M."/>
            <person name="Howarth C."/>
            <person name="Imamovic A."/>
            <person name="Ireland A."/>
            <person name="Larimer J."/>
            <person name="McCowan C."/>
            <person name="Murphy C."/>
            <person name="Pearson M."/>
            <person name="Poon T.W."/>
            <person name="Priest M."/>
            <person name="Roberts A."/>
            <person name="Saif S."/>
            <person name="Shea T."/>
            <person name="Sisk P."/>
            <person name="Sykes S."/>
            <person name="Wortman J."/>
            <person name="Nusbaum C."/>
            <person name="Birren B."/>
        </authorList>
    </citation>
    <scope>NUCLEOTIDE SEQUENCE [LARGE SCALE GENOMIC DNA]</scope>
    <source>
        <strain evidence="8 9">MS-1</strain>
    </source>
</reference>
<evidence type="ECO:0000256" key="1">
    <source>
        <dbReference type="ARBA" id="ARBA00010491"/>
    </source>
</evidence>
<dbReference type="PANTHER" id="PTHR38469">
    <property type="entry name" value="PERIPLASMIC PEPTIDASE SUBFAMILY S1B"/>
    <property type="match status" value="1"/>
</dbReference>
<keyword evidence="3 7" id="KW-0645">Protease</keyword>
<evidence type="ECO:0000256" key="2">
    <source>
        <dbReference type="ARBA" id="ARBA00022438"/>
    </source>
</evidence>
<accession>A0A0F5JCB5</accession>
<evidence type="ECO:0000256" key="3">
    <source>
        <dbReference type="ARBA" id="ARBA00022670"/>
    </source>
</evidence>